<comment type="caution">
    <text evidence="7">The sequence shown here is derived from an EMBL/GenBank/DDBJ whole genome shotgun (WGS) entry which is preliminary data.</text>
</comment>
<organism evidence="7 8">
    <name type="scientific">Candidatus Saccharicenans subterraneus</name>
    <dbReference type="NCBI Taxonomy" id="2508984"/>
    <lineage>
        <taxon>Bacteria</taxon>
        <taxon>Candidatus Aminicenantota</taxon>
        <taxon>Candidatus Aminicenantia</taxon>
        <taxon>Candidatus Aminicenantales</taxon>
        <taxon>Candidatus Saccharicenantaceae</taxon>
        <taxon>Candidatus Saccharicenans</taxon>
    </lineage>
</organism>
<evidence type="ECO:0000256" key="4">
    <source>
        <dbReference type="ARBA" id="ARBA00022989"/>
    </source>
</evidence>
<dbReference type="GO" id="GO:0016787">
    <property type="term" value="F:hydrolase activity"/>
    <property type="evidence" value="ECO:0007669"/>
    <property type="project" value="TreeGrafter"/>
</dbReference>
<evidence type="ECO:0000313" key="8">
    <source>
        <dbReference type="Proteomes" id="UP000257323"/>
    </source>
</evidence>
<name>A0A3E2BNX7_9BACT</name>
<dbReference type="Proteomes" id="UP000257323">
    <property type="component" value="Unassembled WGS sequence"/>
</dbReference>
<feature type="transmembrane region" description="Helical" evidence="6">
    <location>
        <begin position="29"/>
        <end position="47"/>
    </location>
</feature>
<feature type="transmembrane region" description="Helical" evidence="6">
    <location>
        <begin position="163"/>
        <end position="181"/>
    </location>
</feature>
<keyword evidence="4 6" id="KW-1133">Transmembrane helix</keyword>
<keyword evidence="5 6" id="KW-0472">Membrane</keyword>
<evidence type="ECO:0000256" key="2">
    <source>
        <dbReference type="ARBA" id="ARBA00007375"/>
    </source>
</evidence>
<evidence type="ECO:0000313" key="7">
    <source>
        <dbReference type="EMBL" id="RFT16347.1"/>
    </source>
</evidence>
<dbReference type="AlphaFoldDB" id="A0A3E2BNX7"/>
<protein>
    <submittedName>
        <fullName evidence="7">Putative inner membrane protein</fullName>
    </submittedName>
</protein>
<evidence type="ECO:0000256" key="3">
    <source>
        <dbReference type="ARBA" id="ARBA00022692"/>
    </source>
</evidence>
<accession>A0A3E2BNX7</accession>
<comment type="similarity">
    <text evidence="2">Belongs to the TMEM86 family.</text>
</comment>
<sequence>MNLGSGAFIISIVVSASAAIITETRNQKLLAYFFRPFTIMLMVGLLLETRPHSFYRNAMAAGLVLCLLGDVMMMLKKKRFLTGLAFFLGALALFTVALYSRVNREFLGWPVIPLVLLAGVVLFLIWPGTKRQRVPILFYLLALLTMTRVGLEQPHQLPGTGPWLAAAGSLLFLVSDTVLALDRFYRPFKGAQAVILSTFYSALLLMALSV</sequence>
<feature type="transmembrane region" description="Helical" evidence="6">
    <location>
        <begin position="6"/>
        <end position="22"/>
    </location>
</feature>
<feature type="transmembrane region" description="Helical" evidence="6">
    <location>
        <begin position="80"/>
        <end position="100"/>
    </location>
</feature>
<dbReference type="PANTHER" id="PTHR31885:SF6">
    <property type="entry name" value="GH04784P"/>
    <property type="match status" value="1"/>
</dbReference>
<feature type="transmembrane region" description="Helical" evidence="6">
    <location>
        <begin position="53"/>
        <end position="73"/>
    </location>
</feature>
<reference evidence="7 8" key="1">
    <citation type="submission" date="2018-08" db="EMBL/GenBank/DDBJ databases">
        <title>Genome analysis of the thermophilic bacterium of the candidate phylum Aminicenantes from deep subsurface aquifer revealed its physiology and ecological role.</title>
        <authorList>
            <person name="Kadnikov V.V."/>
            <person name="Mardanov A.V."/>
            <person name="Beletsky A.V."/>
            <person name="Karnachuk O.V."/>
            <person name="Ravin N.V."/>
        </authorList>
    </citation>
    <scope>NUCLEOTIDE SEQUENCE [LARGE SCALE GENOMIC DNA]</scope>
    <source>
        <strain evidence="7">BY38</strain>
    </source>
</reference>
<gene>
    <name evidence="7" type="ORF">OP8BY_1951</name>
</gene>
<evidence type="ECO:0000256" key="6">
    <source>
        <dbReference type="SAM" id="Phobius"/>
    </source>
</evidence>
<dbReference type="PANTHER" id="PTHR31885">
    <property type="entry name" value="GH04784P"/>
    <property type="match status" value="1"/>
</dbReference>
<dbReference type="EMBL" id="QUAH01000004">
    <property type="protein sequence ID" value="RFT16347.1"/>
    <property type="molecule type" value="Genomic_DNA"/>
</dbReference>
<feature type="transmembrane region" description="Helical" evidence="6">
    <location>
        <begin position="134"/>
        <end position="151"/>
    </location>
</feature>
<dbReference type="Pfam" id="PF07947">
    <property type="entry name" value="YhhN"/>
    <property type="match status" value="1"/>
</dbReference>
<comment type="subcellular location">
    <subcellularLocation>
        <location evidence="1">Membrane</location>
        <topology evidence="1">Multi-pass membrane protein</topology>
    </subcellularLocation>
</comment>
<keyword evidence="3 6" id="KW-0812">Transmembrane</keyword>
<evidence type="ECO:0000256" key="1">
    <source>
        <dbReference type="ARBA" id="ARBA00004141"/>
    </source>
</evidence>
<dbReference type="InterPro" id="IPR012506">
    <property type="entry name" value="TMEM86B-like"/>
</dbReference>
<proteinExistence type="inferred from homology"/>
<dbReference type="GO" id="GO:0016020">
    <property type="term" value="C:membrane"/>
    <property type="evidence" value="ECO:0007669"/>
    <property type="project" value="UniProtKB-SubCell"/>
</dbReference>
<evidence type="ECO:0000256" key="5">
    <source>
        <dbReference type="ARBA" id="ARBA00023136"/>
    </source>
</evidence>
<feature type="transmembrane region" description="Helical" evidence="6">
    <location>
        <begin position="193"/>
        <end position="209"/>
    </location>
</feature>
<feature type="transmembrane region" description="Helical" evidence="6">
    <location>
        <begin position="106"/>
        <end position="127"/>
    </location>
</feature>